<evidence type="ECO:0000313" key="13">
    <source>
        <dbReference type="EMBL" id="VIO86108.1"/>
    </source>
</evidence>
<dbReference type="PANTHER" id="PTHR11453">
    <property type="entry name" value="ANION EXCHANGE PROTEIN"/>
    <property type="match status" value="1"/>
</dbReference>
<feature type="transmembrane region" description="Helical" evidence="9">
    <location>
        <begin position="591"/>
        <end position="613"/>
    </location>
</feature>
<feature type="transmembrane region" description="Helical" evidence="9">
    <location>
        <begin position="728"/>
        <end position="750"/>
    </location>
</feature>
<keyword evidence="4" id="KW-1003">Cell membrane</keyword>
<dbReference type="GO" id="GO:0051453">
    <property type="term" value="P:regulation of intracellular pH"/>
    <property type="evidence" value="ECO:0007669"/>
    <property type="project" value="TreeGrafter"/>
</dbReference>
<organism evidence="13">
    <name type="scientific">Brugia malayi</name>
    <name type="common">Filarial nematode worm</name>
    <dbReference type="NCBI Taxonomy" id="6279"/>
    <lineage>
        <taxon>Eukaryota</taxon>
        <taxon>Metazoa</taxon>
        <taxon>Ecdysozoa</taxon>
        <taxon>Nematoda</taxon>
        <taxon>Chromadorea</taxon>
        <taxon>Rhabditida</taxon>
        <taxon>Spirurina</taxon>
        <taxon>Spiruromorpha</taxon>
        <taxon>Filarioidea</taxon>
        <taxon>Onchocercidae</taxon>
        <taxon>Brugia</taxon>
    </lineage>
</organism>
<dbReference type="InterPro" id="IPR013769">
    <property type="entry name" value="Band3_cytoplasmic_dom"/>
</dbReference>
<evidence type="ECO:0000256" key="6">
    <source>
        <dbReference type="ARBA" id="ARBA00022989"/>
    </source>
</evidence>
<name>A0A4E9EQS0_BRUMA</name>
<evidence type="ECO:0000256" key="9">
    <source>
        <dbReference type="RuleBase" id="RU362035"/>
    </source>
</evidence>
<evidence type="ECO:0000256" key="3">
    <source>
        <dbReference type="ARBA" id="ARBA00022448"/>
    </source>
</evidence>
<evidence type="ECO:0000256" key="10">
    <source>
        <dbReference type="SAM" id="MobiDB-lite"/>
    </source>
</evidence>
<accession>A0A7I4KIN1</accession>
<feature type="domain" description="Bicarbonate transporter-like transmembrane" evidence="11">
    <location>
        <begin position="519"/>
        <end position="1047"/>
    </location>
</feature>
<feature type="region of interest" description="Disordered" evidence="10">
    <location>
        <begin position="482"/>
        <end position="506"/>
    </location>
</feature>
<dbReference type="PANTHER" id="PTHR11453:SF47">
    <property type="entry name" value="ANION EXCHANGE PROTEIN"/>
    <property type="match status" value="1"/>
</dbReference>
<accession>A0A4E9EQS0</accession>
<dbReference type="AlphaFoldDB" id="A0A4E9EQS0"/>
<dbReference type="KEGG" id="bmy:BM_BM5194"/>
<evidence type="ECO:0000256" key="1">
    <source>
        <dbReference type="ARBA" id="ARBA00004651"/>
    </source>
</evidence>
<keyword evidence="8 9" id="KW-0472">Membrane</keyword>
<dbReference type="Pfam" id="PF07565">
    <property type="entry name" value="Band_3_cyto"/>
    <property type="match status" value="1"/>
</dbReference>
<feature type="transmembrane region" description="Helical" evidence="9">
    <location>
        <begin position="1014"/>
        <end position="1032"/>
    </location>
</feature>
<dbReference type="SUPFAM" id="SSF55804">
    <property type="entry name" value="Phoshotransferase/anion transport protein"/>
    <property type="match status" value="1"/>
</dbReference>
<dbReference type="EMBL" id="CAAKNF010000196">
    <property type="protein sequence ID" value="VIO86108.1"/>
    <property type="molecule type" value="Genomic_DNA"/>
</dbReference>
<dbReference type="Gene3D" id="3.40.930.10">
    <property type="entry name" value="Mannitol-specific EII, Chain A"/>
    <property type="match status" value="1"/>
</dbReference>
<keyword evidence="3 9" id="KW-0813">Transport</keyword>
<reference evidence="13" key="2">
    <citation type="submission" date="2019-04" db="EMBL/GenBank/DDBJ databases">
        <authorList>
            <person name="Howe K."/>
            <person name="Paulini M."/>
            <person name="Williams G."/>
        </authorList>
    </citation>
    <scope>NUCLEOTIDE SEQUENCE [LARGE SCALE GENOMIC DNA]</scope>
    <source>
        <strain evidence="13">FR3</strain>
    </source>
</reference>
<keyword evidence="14" id="KW-1185">Reference proteome</keyword>
<feature type="transmembrane region" description="Helical" evidence="9">
    <location>
        <begin position="919"/>
        <end position="938"/>
    </location>
</feature>
<evidence type="ECO:0000313" key="15">
    <source>
        <dbReference type="WBParaSite" id="Bm5194a.1"/>
    </source>
</evidence>
<dbReference type="InterPro" id="IPR011531">
    <property type="entry name" value="HCO3_transpt-like_TM_dom"/>
</dbReference>
<keyword evidence="7 9" id="KW-0406">Ion transport</keyword>
<dbReference type="GeneID" id="66059891"/>
<feature type="transmembrane region" description="Helical" evidence="9">
    <location>
        <begin position="633"/>
        <end position="652"/>
    </location>
</feature>
<feature type="transmembrane region" description="Helical" evidence="9">
    <location>
        <begin position="945"/>
        <end position="970"/>
    </location>
</feature>
<dbReference type="PRINTS" id="PR01231">
    <property type="entry name" value="HCO3TRNSPORT"/>
</dbReference>
<evidence type="ECO:0000256" key="5">
    <source>
        <dbReference type="ARBA" id="ARBA00022692"/>
    </source>
</evidence>
<dbReference type="GO" id="GO:0005452">
    <property type="term" value="F:solute:inorganic anion antiporter activity"/>
    <property type="evidence" value="ECO:0007669"/>
    <property type="project" value="InterPro"/>
</dbReference>
<proteinExistence type="inferred from homology"/>
<gene>
    <name evidence="13 15" type="primary">Bma-abts-4</name>
    <name evidence="13" type="ORF">BM_BM5194</name>
</gene>
<reference evidence="14" key="1">
    <citation type="journal article" date="2007" name="Science">
        <title>Draft genome of the filarial nematode parasite Brugia malayi.</title>
        <authorList>
            <person name="Ghedin E."/>
            <person name="Wang S."/>
            <person name="Spiro D."/>
            <person name="Caler E."/>
            <person name="Zhao Q."/>
            <person name="Crabtree J."/>
            <person name="Allen J.E."/>
            <person name="Delcher A.L."/>
            <person name="Guiliano D.B."/>
            <person name="Miranda-Saavedra D."/>
            <person name="Angiuoli S.V."/>
            <person name="Creasy T."/>
            <person name="Amedeo P."/>
            <person name="Haas B."/>
            <person name="El-Sayed N.M."/>
            <person name="Wortman J.R."/>
            <person name="Feldblyum T."/>
            <person name="Tallon L."/>
            <person name="Schatz M."/>
            <person name="Shumway M."/>
            <person name="Koo H."/>
            <person name="Salzberg S.L."/>
            <person name="Schobel S."/>
            <person name="Pertea M."/>
            <person name="Pop M."/>
            <person name="White O."/>
            <person name="Barton G.J."/>
            <person name="Carlow C.K."/>
            <person name="Crawford M.J."/>
            <person name="Daub J."/>
            <person name="Dimmic M.W."/>
            <person name="Estes C.F."/>
            <person name="Foster J.M."/>
            <person name="Ganatra M."/>
            <person name="Gregory W.F."/>
            <person name="Johnson N.M."/>
            <person name="Jin J."/>
            <person name="Komuniecki R."/>
            <person name="Korf I."/>
            <person name="Kumar S."/>
            <person name="Laney S."/>
            <person name="Li B.W."/>
            <person name="Li W."/>
            <person name="Lindblom T.H."/>
            <person name="Lustigman S."/>
            <person name="Ma D."/>
            <person name="Maina C.V."/>
            <person name="Martin D.M."/>
            <person name="McCarter J.P."/>
            <person name="McReynolds L."/>
            <person name="Mitreva M."/>
            <person name="Nutman T.B."/>
            <person name="Parkinson J."/>
            <person name="Peregrin-Alvarez J.M."/>
            <person name="Poole C."/>
            <person name="Ren Q."/>
            <person name="Saunders L."/>
            <person name="Sluder A.E."/>
            <person name="Smith K."/>
            <person name="Stanke M."/>
            <person name="Unnasch T.R."/>
            <person name="Ware J."/>
            <person name="Wei A.D."/>
            <person name="Weil G."/>
            <person name="Williams D.J."/>
            <person name="Zhang Y."/>
            <person name="Williams S.A."/>
            <person name="Fraser-Liggett C."/>
            <person name="Slatko B."/>
            <person name="Blaxter M.L."/>
            <person name="Scott A.L."/>
        </authorList>
    </citation>
    <scope>NUCLEOTIDE SEQUENCE</scope>
    <source>
        <strain evidence="14">FR3</strain>
    </source>
</reference>
<feature type="transmembrane region" description="Helical" evidence="9">
    <location>
        <begin position="820"/>
        <end position="839"/>
    </location>
</feature>
<feature type="transmembrane region" description="Helical" evidence="9">
    <location>
        <begin position="860"/>
        <end position="883"/>
    </location>
</feature>
<sequence>MELSYNENDHKLIMRNTTDVSNYDKLYQPQRALFAIGGMSSDLSVSLDTETSELELIEKDLASTHYATNQQKILRPFYSTTKRGSGAFNEMISSQSTASPTSVNIIDNSDNIKKQIHNKVFVELYDLDLQKSGEWTETARWIKYEEDVEGTDHHWGQPHVSFLSFHALLSLRKFMRTGMILLDCKAKTFLDICDQVANAMISEGITCRRRDIMQILAMKQAHPLPRRMTALSLAGSVFDRRPECNLIGSNTLDNAKLRIDLLKREHSFQTCNIRKQPTIAEEVDEMEHAALTEIQDIPISALKQQSFPNLPAIPAVQERLCLNPTKQSTTAYFISDSLGKVRTHSSEIHKGEDILKKLPVGIETAQIFVGVIPNLTKTYFVMLRLSEATVMPEILDGEVPLRFAVVILGPGQPDVSYHEVGRSIATLMTNTEFNAIAYEANVREELICGVDNFLDDSVVIPPGEIDNKRLLSGDEIRKALKKRQNRRKVTEEESSSPPKSEQKNDINFKRHFEKKEKCRFFSGMINDFEKRFPYYWSDYRDALNFQCLTSVVFMFCASFAPAITFGGLLGKYTNEKVGILETLMAQCICGVLWGIFAVQPLMIMSATGPVLVFEVSLYAFCTNLNIDFLTVRLYAGLWVLVISIITVAVDGSRMLRYVTRFTEDIFASLISVIFIAESLRFLYQTFIHNPVANFEFYRHIRQKCELNAFNGERNDSQMMSICNGEPNTALLTTFIMISTFALAYGLRLLRQSYYLGRTLRRALGDFGVLIAIAVVASVAHLLVPDPYLQRLEVPDHFSFTNIEARQHGLFVSAYLPLNQLWVIIVAIVAALLVFILLFVETEITELLLSRKDRCLVKGSGLHWDLLLMGACTLLCSIFGLPWMCAAAVQSLAHCSSLSVPKKTAPGERPGVDYVLEQRVTTIGVSLLMGLFAFGGSYLRLPLASLFGVFLYLGVMNLTGVQFVQRIILFFIPGKYFPDTPYTESVDIRRMHLYTAIQIICLIIIYAVKYFKRTALAFPFILMLFILLRQFFLKKIFTEKELKALDGDDETNNENGWLEKDFFEDAPLPV</sequence>
<dbReference type="CTD" id="66059891"/>
<dbReference type="RefSeq" id="XP_042929258.1">
    <property type="nucleotide sequence ID" value="XM_043073324.1"/>
</dbReference>
<dbReference type="GO" id="GO:0008509">
    <property type="term" value="F:monoatomic anion transmembrane transporter activity"/>
    <property type="evidence" value="ECO:0007669"/>
    <property type="project" value="InterPro"/>
</dbReference>
<evidence type="ECO:0000259" key="11">
    <source>
        <dbReference type="Pfam" id="PF00955"/>
    </source>
</evidence>
<comment type="similarity">
    <text evidence="2 9">Belongs to the anion exchanger (TC 2.A.31) family.</text>
</comment>
<dbReference type="FunFam" id="1.10.287.570:FF:000001">
    <property type="entry name" value="Anion exchange protein"/>
    <property type="match status" value="1"/>
</dbReference>
<evidence type="ECO:0000256" key="8">
    <source>
        <dbReference type="ARBA" id="ARBA00023136"/>
    </source>
</evidence>
<feature type="transmembrane region" description="Helical" evidence="9">
    <location>
        <begin position="990"/>
        <end position="1007"/>
    </location>
</feature>
<dbReference type="WBParaSite" id="Bm5194a.1">
    <property type="protein sequence ID" value="Bm5194a.1"/>
    <property type="gene ID" value="WBGene00225455"/>
</dbReference>
<dbReference type="Gene3D" id="1.10.287.570">
    <property type="entry name" value="Helical hairpin bin"/>
    <property type="match status" value="1"/>
</dbReference>
<feature type="transmembrane region" description="Helical" evidence="9">
    <location>
        <begin position="762"/>
        <end position="783"/>
    </location>
</feature>
<dbReference type="InterPro" id="IPR003020">
    <property type="entry name" value="HCO3_transpt_euk"/>
</dbReference>
<dbReference type="OrthoDB" id="1735926at2759"/>
<feature type="transmembrane region" description="Helical" evidence="9">
    <location>
        <begin position="548"/>
        <end position="570"/>
    </location>
</feature>
<keyword evidence="6 9" id="KW-1133">Transmembrane helix</keyword>
<evidence type="ECO:0000256" key="7">
    <source>
        <dbReference type="ARBA" id="ARBA00023065"/>
    </source>
</evidence>
<dbReference type="GO" id="GO:0015701">
    <property type="term" value="P:bicarbonate transport"/>
    <property type="evidence" value="ECO:0007669"/>
    <property type="project" value="TreeGrafter"/>
</dbReference>
<reference evidence="15" key="3">
    <citation type="submission" date="2020-12" db="UniProtKB">
        <authorList>
            <consortium name="WormBaseParasite"/>
        </authorList>
    </citation>
    <scope>IDENTIFICATION</scope>
</reference>
<dbReference type="InterPro" id="IPR016152">
    <property type="entry name" value="PTrfase/Anion_transptr"/>
</dbReference>
<keyword evidence="5 9" id="KW-0812">Transmembrane</keyword>
<evidence type="ECO:0000256" key="2">
    <source>
        <dbReference type="ARBA" id="ARBA00010993"/>
    </source>
</evidence>
<dbReference type="Pfam" id="PF00955">
    <property type="entry name" value="HCO3_cotransp"/>
    <property type="match status" value="1"/>
</dbReference>
<protein>
    <recommendedName>
        <fullName evidence="9">Anion exchange protein</fullName>
    </recommendedName>
</protein>
<feature type="domain" description="Band 3 cytoplasmic" evidence="12">
    <location>
        <begin position="119"/>
        <end position="466"/>
    </location>
</feature>
<evidence type="ECO:0000313" key="14">
    <source>
        <dbReference type="Proteomes" id="UP000006672"/>
    </source>
</evidence>
<comment type="subcellular location">
    <subcellularLocation>
        <location evidence="1">Cell membrane</location>
        <topology evidence="1">Multi-pass membrane protein</topology>
    </subcellularLocation>
    <subcellularLocation>
        <location evidence="9">Membrane</location>
        <topology evidence="9">Multi-pass membrane protein</topology>
    </subcellularLocation>
</comment>
<feature type="transmembrane region" description="Helical" evidence="9">
    <location>
        <begin position="664"/>
        <end position="683"/>
    </location>
</feature>
<dbReference type="GO" id="GO:0005886">
    <property type="term" value="C:plasma membrane"/>
    <property type="evidence" value="ECO:0007669"/>
    <property type="project" value="UniProtKB-SubCell"/>
</dbReference>
<dbReference type="Proteomes" id="UP000006672">
    <property type="component" value="Unassembled WGS sequence"/>
</dbReference>
<evidence type="ECO:0000256" key="4">
    <source>
        <dbReference type="ARBA" id="ARBA00022475"/>
    </source>
</evidence>
<evidence type="ECO:0000259" key="12">
    <source>
        <dbReference type="Pfam" id="PF07565"/>
    </source>
</evidence>
<dbReference type="NCBIfam" id="TIGR00834">
    <property type="entry name" value="ae"/>
    <property type="match status" value="1"/>
</dbReference>